<dbReference type="AlphaFoldDB" id="A0AAV5RAU1"/>
<dbReference type="InterPro" id="IPR011993">
    <property type="entry name" value="PH-like_dom_sf"/>
</dbReference>
<dbReference type="Pfam" id="PF20400">
    <property type="entry name" value="BAR_4"/>
    <property type="match status" value="1"/>
</dbReference>
<accession>A0AAV5RAU1</accession>
<protein>
    <recommendedName>
        <fullName evidence="3">PH domain-containing protein</fullName>
    </recommendedName>
</protein>
<feature type="region of interest" description="Disordered" evidence="2">
    <location>
        <begin position="1"/>
        <end position="25"/>
    </location>
</feature>
<evidence type="ECO:0000259" key="3">
    <source>
        <dbReference type="PROSITE" id="PS50003"/>
    </source>
</evidence>
<feature type="domain" description="PH" evidence="3">
    <location>
        <begin position="393"/>
        <end position="502"/>
    </location>
</feature>
<dbReference type="PANTHER" id="PTHR31941:SF1">
    <property type="entry name" value="CYTOSKELETAL SIGNALING PROTEIN SLM1"/>
    <property type="match status" value="1"/>
</dbReference>
<name>A0AAV5RAU1_PICKL</name>
<sequence>MNQIKSVLTGKPNTPSINISPADPLTNGKPSTDLINYSFPDSTNILIERYKKYLKLIKTIQGITNGYNSMAIASIKQYDLMNNKMSTKFPDFESNNNNTTVSGSKTLNLPTNINMDNNDNSDILSIDTNIDSNIDPNNIKIENADFNMFLSLLRKNLSNQYSKSINFKSNIENQILPDLNNLINEVLKNQKDFINKTTSIHKDLDKAKENSIKSLKNLDNSVQEFDIGHFNNSRNNHIDYKKDPYFVKRSLSNDASLQILAENSTIEFIATSETSLHSFESKILTELKRIFANLTNYIQEDFSGNSNDFINLNNVLINITDNSEWNNFITKNSKYLITSSIDNNGNLNNDNLTKTLSNLSIDSNKNLNCISKNPYKRSIENITFQNDNHLSTMPKLEGTLSRQESKLGLNKSYKNFYFVITTAGFFYQFPSREFDNNHPILVLYIPDCETKNMGNDTKHGFRFSLRGKDLSSLTIKKNTYIFKASSADDFNTWWSAISQSGGSVQVDDN</sequence>
<dbReference type="Gene3D" id="2.30.29.30">
    <property type="entry name" value="Pleckstrin-homology domain (PH domain)/Phosphotyrosine-binding domain (PTB)"/>
    <property type="match status" value="1"/>
</dbReference>
<dbReference type="Pfam" id="PF20399">
    <property type="entry name" value="PH_20"/>
    <property type="match status" value="1"/>
</dbReference>
<dbReference type="InterPro" id="IPR001849">
    <property type="entry name" value="PH_domain"/>
</dbReference>
<evidence type="ECO:0000313" key="4">
    <source>
        <dbReference type="EMBL" id="GMM48338.1"/>
    </source>
</evidence>
<comment type="caution">
    <text evidence="4">The sequence shown here is derived from an EMBL/GenBank/DDBJ whole genome shotgun (WGS) entry which is preliminary data.</text>
</comment>
<keyword evidence="1" id="KW-0597">Phosphoprotein</keyword>
<feature type="compositionally biased region" description="Polar residues" evidence="2">
    <location>
        <begin position="1"/>
        <end position="19"/>
    </location>
</feature>
<evidence type="ECO:0000256" key="1">
    <source>
        <dbReference type="ARBA" id="ARBA00022553"/>
    </source>
</evidence>
<dbReference type="InterPro" id="IPR046868">
    <property type="entry name" value="BAR_4"/>
</dbReference>
<dbReference type="InterPro" id="IPR046869">
    <property type="entry name" value="SLM1/RGC1-like_PH"/>
</dbReference>
<keyword evidence="5" id="KW-1185">Reference proteome</keyword>
<dbReference type="PROSITE" id="PS50003">
    <property type="entry name" value="PH_DOMAIN"/>
    <property type="match status" value="1"/>
</dbReference>
<evidence type="ECO:0000313" key="5">
    <source>
        <dbReference type="Proteomes" id="UP001378960"/>
    </source>
</evidence>
<reference evidence="4 5" key="1">
    <citation type="journal article" date="2023" name="Elife">
        <title>Identification of key yeast species and microbe-microbe interactions impacting larval growth of Drosophila in the wild.</title>
        <authorList>
            <person name="Mure A."/>
            <person name="Sugiura Y."/>
            <person name="Maeda R."/>
            <person name="Honda K."/>
            <person name="Sakurai N."/>
            <person name="Takahashi Y."/>
            <person name="Watada M."/>
            <person name="Katoh T."/>
            <person name="Gotoh A."/>
            <person name="Gotoh Y."/>
            <person name="Taniguchi I."/>
            <person name="Nakamura K."/>
            <person name="Hayashi T."/>
            <person name="Katayama T."/>
            <person name="Uemura T."/>
            <person name="Hattori Y."/>
        </authorList>
    </citation>
    <scope>NUCLEOTIDE SEQUENCE [LARGE SCALE GENOMIC DNA]</scope>
    <source>
        <strain evidence="4 5">PK-24</strain>
    </source>
</reference>
<evidence type="ECO:0000256" key="2">
    <source>
        <dbReference type="SAM" id="MobiDB-lite"/>
    </source>
</evidence>
<dbReference type="SUPFAM" id="SSF50729">
    <property type="entry name" value="PH domain-like"/>
    <property type="match status" value="1"/>
</dbReference>
<dbReference type="SMART" id="SM00233">
    <property type="entry name" value="PH"/>
    <property type="match status" value="1"/>
</dbReference>
<organism evidence="4 5">
    <name type="scientific">Pichia kluyveri</name>
    <name type="common">Yeast</name>
    <dbReference type="NCBI Taxonomy" id="36015"/>
    <lineage>
        <taxon>Eukaryota</taxon>
        <taxon>Fungi</taxon>
        <taxon>Dikarya</taxon>
        <taxon>Ascomycota</taxon>
        <taxon>Saccharomycotina</taxon>
        <taxon>Pichiomycetes</taxon>
        <taxon>Pichiales</taxon>
        <taxon>Pichiaceae</taxon>
        <taxon>Pichia</taxon>
    </lineage>
</organism>
<dbReference type="PANTHER" id="PTHR31941">
    <property type="entry name" value="CYTOSKELETAL SIGNALING PROTEIN SLM1"/>
    <property type="match status" value="1"/>
</dbReference>
<dbReference type="Proteomes" id="UP001378960">
    <property type="component" value="Unassembled WGS sequence"/>
</dbReference>
<proteinExistence type="predicted"/>
<dbReference type="EMBL" id="BTGB01000009">
    <property type="protein sequence ID" value="GMM48338.1"/>
    <property type="molecule type" value="Genomic_DNA"/>
</dbReference>
<gene>
    <name evidence="4" type="ORF">DAPK24_049360</name>
</gene>